<dbReference type="SUPFAM" id="SSF101898">
    <property type="entry name" value="NHL repeat"/>
    <property type="match status" value="1"/>
</dbReference>
<dbReference type="InterPro" id="IPR001258">
    <property type="entry name" value="NHL_repeat"/>
</dbReference>
<evidence type="ECO:0000256" key="2">
    <source>
        <dbReference type="PROSITE-ProRule" id="PRU00504"/>
    </source>
</evidence>
<dbReference type="InterPro" id="IPR011042">
    <property type="entry name" value="6-blade_b-propeller_TolB-like"/>
</dbReference>
<dbReference type="InParanoid" id="A0A1S3KBK3"/>
<evidence type="ECO:0000256" key="1">
    <source>
        <dbReference type="ARBA" id="ARBA00022737"/>
    </source>
</evidence>
<gene>
    <name evidence="4" type="primary">LOC106180436</name>
</gene>
<dbReference type="STRING" id="7574.A0A1S3KBK3"/>
<dbReference type="OMA" id="CITEVAN"/>
<dbReference type="GO" id="GO:0000209">
    <property type="term" value="P:protein polyubiquitination"/>
    <property type="evidence" value="ECO:0007669"/>
    <property type="project" value="TreeGrafter"/>
</dbReference>
<dbReference type="KEGG" id="lak:106180436"/>
<dbReference type="GO" id="GO:0043161">
    <property type="term" value="P:proteasome-mediated ubiquitin-dependent protein catabolic process"/>
    <property type="evidence" value="ECO:0007669"/>
    <property type="project" value="TreeGrafter"/>
</dbReference>
<dbReference type="Gene3D" id="2.120.10.30">
    <property type="entry name" value="TolB, C-terminal domain"/>
    <property type="match status" value="2"/>
</dbReference>
<keyword evidence="3" id="KW-1185">Reference proteome</keyword>
<dbReference type="PANTHER" id="PTHR24104:SF57">
    <property type="entry name" value="BEE-MILK PROTEIN"/>
    <property type="match status" value="1"/>
</dbReference>
<dbReference type="PANTHER" id="PTHR24104">
    <property type="entry name" value="E3 UBIQUITIN-PROTEIN LIGASE NHLRC1-RELATED"/>
    <property type="match status" value="1"/>
</dbReference>
<keyword evidence="1" id="KW-0677">Repeat</keyword>
<accession>A0A1S3KBK3</accession>
<dbReference type="RefSeq" id="XP_013419872.1">
    <property type="nucleotide sequence ID" value="XM_013564418.1"/>
</dbReference>
<sequence>MSSTFYPKSEAFTEFQTKLPTDNLQPRLTSCTVTKNNEIIVVDLNNKVVKIFEFFGDVIRTIGKDGAVKLKCPWDVTLTPTGDICITEVANACIRVYSSVGKYLYSIGCCGEVNKHAERTLQTPPKTFNATPNSKATNRQASLDVIQEESLDTEESPVGYDHLPFFPRGIDYHVTGNFVISNSPPIHSALCHSIYVIKPADGSTVSKLIGAFSRPLYLACHPLNNSLLVSDTYRSMVASYDPIGRCQYQYGNYGTGPQQLAAPHGICVDREGMVYIADHGNHRIVILRDGKLSRFIYGGIKYPTSVAYSTTGHLIVTEQHGTVRLFNLPRKIK</sequence>
<dbReference type="Pfam" id="PF01436">
    <property type="entry name" value="NHL"/>
    <property type="match status" value="2"/>
</dbReference>
<dbReference type="AlphaFoldDB" id="A0A1S3KBK3"/>
<feature type="repeat" description="NHL" evidence="2">
    <location>
        <begin position="247"/>
        <end position="290"/>
    </location>
</feature>
<dbReference type="InterPro" id="IPR050952">
    <property type="entry name" value="TRIM-NHL_E3_ligases"/>
</dbReference>
<dbReference type="Proteomes" id="UP000085678">
    <property type="component" value="Unplaced"/>
</dbReference>
<name>A0A1S3KBK3_LINAN</name>
<organism evidence="3 4">
    <name type="scientific">Lingula anatina</name>
    <name type="common">Brachiopod</name>
    <name type="synonym">Lingula unguis</name>
    <dbReference type="NCBI Taxonomy" id="7574"/>
    <lineage>
        <taxon>Eukaryota</taxon>
        <taxon>Metazoa</taxon>
        <taxon>Spiralia</taxon>
        <taxon>Lophotrochozoa</taxon>
        <taxon>Brachiopoda</taxon>
        <taxon>Linguliformea</taxon>
        <taxon>Lingulata</taxon>
        <taxon>Lingulida</taxon>
        <taxon>Linguloidea</taxon>
        <taxon>Lingulidae</taxon>
        <taxon>Lingula</taxon>
    </lineage>
</organism>
<dbReference type="GeneID" id="106180436"/>
<evidence type="ECO:0000313" key="4">
    <source>
        <dbReference type="RefSeq" id="XP_013419872.1"/>
    </source>
</evidence>
<evidence type="ECO:0000313" key="3">
    <source>
        <dbReference type="Proteomes" id="UP000085678"/>
    </source>
</evidence>
<reference evidence="4" key="1">
    <citation type="submission" date="2025-08" db="UniProtKB">
        <authorList>
            <consortium name="RefSeq"/>
        </authorList>
    </citation>
    <scope>IDENTIFICATION</scope>
    <source>
        <tissue evidence="4">Gonads</tissue>
    </source>
</reference>
<dbReference type="OrthoDB" id="6105938at2759"/>
<dbReference type="CDD" id="cd05819">
    <property type="entry name" value="NHL"/>
    <property type="match status" value="1"/>
</dbReference>
<protein>
    <submittedName>
        <fullName evidence="4">Uncharacterized protein LOC106180436</fullName>
    </submittedName>
</protein>
<proteinExistence type="predicted"/>
<dbReference type="PROSITE" id="PS51125">
    <property type="entry name" value="NHL"/>
    <property type="match status" value="1"/>
</dbReference>
<dbReference type="GO" id="GO:0061630">
    <property type="term" value="F:ubiquitin protein ligase activity"/>
    <property type="evidence" value="ECO:0007669"/>
    <property type="project" value="TreeGrafter"/>
</dbReference>